<keyword evidence="4 6" id="KW-0472">Membrane</keyword>
<dbReference type="Ensembl" id="ENSPCLT00000006230.1">
    <property type="protein sequence ID" value="ENSPCLP00000004434.1"/>
    <property type="gene ID" value="ENSPCLG00000003853.1"/>
</dbReference>
<feature type="compositionally biased region" description="Pro residues" evidence="5">
    <location>
        <begin position="27"/>
        <end position="36"/>
    </location>
</feature>
<feature type="transmembrane region" description="Helical" evidence="6">
    <location>
        <begin position="515"/>
        <end position="535"/>
    </location>
</feature>
<keyword evidence="9" id="KW-1185">Reference proteome</keyword>
<protein>
    <submittedName>
        <fullName evidence="8">Solute carrier family 22 member 23</fullName>
    </submittedName>
</protein>
<evidence type="ECO:0000313" key="9">
    <source>
        <dbReference type="Proteomes" id="UP000472261"/>
    </source>
</evidence>
<dbReference type="KEGG" id="pcoc:116226416"/>
<dbReference type="PANTHER" id="PTHR24064">
    <property type="entry name" value="SOLUTE CARRIER FAMILY 22 MEMBER"/>
    <property type="match status" value="1"/>
</dbReference>
<name>A0A669P9Y7_PHACC</name>
<dbReference type="Gene3D" id="1.20.1250.20">
    <property type="entry name" value="MFS general substrate transporter like domains"/>
    <property type="match status" value="1"/>
</dbReference>
<dbReference type="AlphaFoldDB" id="A0A669P9Y7"/>
<evidence type="ECO:0000256" key="3">
    <source>
        <dbReference type="ARBA" id="ARBA00022989"/>
    </source>
</evidence>
<dbReference type="InterPro" id="IPR005828">
    <property type="entry name" value="MFS_sugar_transport-like"/>
</dbReference>
<dbReference type="GO" id="GO:0022857">
    <property type="term" value="F:transmembrane transporter activity"/>
    <property type="evidence" value="ECO:0007669"/>
    <property type="project" value="InterPro"/>
</dbReference>
<evidence type="ECO:0000313" key="8">
    <source>
        <dbReference type="Ensembl" id="ENSPCLP00000004434.1"/>
    </source>
</evidence>
<evidence type="ECO:0000256" key="1">
    <source>
        <dbReference type="ARBA" id="ARBA00004141"/>
    </source>
</evidence>
<feature type="domain" description="Major facilitator superfamily (MFS) profile" evidence="7">
    <location>
        <begin position="81"/>
        <end position="571"/>
    </location>
</feature>
<dbReference type="PROSITE" id="PS50850">
    <property type="entry name" value="MFS"/>
    <property type="match status" value="1"/>
</dbReference>
<feature type="transmembrane region" description="Helical" evidence="6">
    <location>
        <begin position="446"/>
        <end position="467"/>
    </location>
</feature>
<feature type="transmembrane region" description="Helical" evidence="6">
    <location>
        <begin position="208"/>
        <end position="230"/>
    </location>
</feature>
<evidence type="ECO:0000256" key="2">
    <source>
        <dbReference type="ARBA" id="ARBA00022692"/>
    </source>
</evidence>
<dbReference type="InterPro" id="IPR036259">
    <property type="entry name" value="MFS_trans_sf"/>
</dbReference>
<keyword evidence="2 6" id="KW-0812">Transmembrane</keyword>
<feature type="transmembrane region" description="Helical" evidence="6">
    <location>
        <begin position="237"/>
        <end position="255"/>
    </location>
</feature>
<feature type="transmembrane region" description="Helical" evidence="6">
    <location>
        <begin position="418"/>
        <end position="439"/>
    </location>
</feature>
<dbReference type="RefSeq" id="XP_031445160.1">
    <property type="nucleotide sequence ID" value="XM_031589300.1"/>
</dbReference>
<comment type="subcellular location">
    <subcellularLocation>
        <location evidence="1">Membrane</location>
        <topology evidence="1">Multi-pass membrane protein</topology>
    </subcellularLocation>
</comment>
<sequence length="635" mass="69052">MAIERRREAGGGGRPLPEENGSVPGAAAPPPGPPPAGAAEIQAVPPPAAACSPLLLDYDGSVLPFLGGLGGGYQRTLVLLTWVPALFIGFSKFSDSFLLDQPDFWCRQADGQGNWSVAPGHGNRSGNGSIFPPAALPTPVAGNASECDCHEWHYRIRAGLVQNVVSKWDLVCDSAWKVHIAKFSLLVGLIFGHLITGCIADWVGRRPILLFSVIFILIFGLTVALSVNVTMFSTLRFFEGFCLAGIVLSLYALRIELCPPAHRFMITMVASFIEMAGQFLMPGLAALCRDWQVLQAVIICPFLLMLLYWVIFPESLRWLMATQQFEASKELILQLTRKNRMNAESDIKGVVPELEKEITRRSKKVCIIKVVGTRNLWKNIVVLCVNSLTGYGIHHCFAKSMMGHEAKMTITQNFYADYYTMAGIALASCLAMCPVVGFLGRRGGLLLFMILTALASLLQLGLLNLIGKYSQLPDSGMSDSVKDKFSTAFSIVGMFSSHAVGSLSVFFCAEITPTVIRGGGLGLVLASAGFGRLTAPIMELHNQKGYFLHHVIFACCTLICIICILLLPESKNQNLPENIPDGEHYTRQPLLPHKKGEQPLLLTNSELKDYSGLHDSATVSDGISENTTANGMKSM</sequence>
<dbReference type="Proteomes" id="UP000472261">
    <property type="component" value="Unplaced"/>
</dbReference>
<evidence type="ECO:0000256" key="5">
    <source>
        <dbReference type="SAM" id="MobiDB-lite"/>
    </source>
</evidence>
<dbReference type="InterPro" id="IPR005829">
    <property type="entry name" value="Sugar_transporter_CS"/>
</dbReference>
<dbReference type="GeneID" id="116226416"/>
<evidence type="ECO:0000256" key="6">
    <source>
        <dbReference type="SAM" id="Phobius"/>
    </source>
</evidence>
<dbReference type="PROSITE" id="PS00216">
    <property type="entry name" value="SUGAR_TRANSPORT_1"/>
    <property type="match status" value="1"/>
</dbReference>
<dbReference type="OMA" id="QKNCISP"/>
<feature type="transmembrane region" description="Helical" evidence="6">
    <location>
        <begin position="183"/>
        <end position="202"/>
    </location>
</feature>
<reference evidence="8" key="2">
    <citation type="submission" date="2025-09" db="UniProtKB">
        <authorList>
            <consortium name="Ensembl"/>
        </authorList>
    </citation>
    <scope>IDENTIFICATION</scope>
</reference>
<accession>A0A669P9Y7</accession>
<feature type="transmembrane region" description="Helical" evidence="6">
    <location>
        <begin position="487"/>
        <end position="508"/>
    </location>
</feature>
<evidence type="ECO:0000256" key="4">
    <source>
        <dbReference type="ARBA" id="ARBA00023136"/>
    </source>
</evidence>
<dbReference type="InterPro" id="IPR020846">
    <property type="entry name" value="MFS_dom"/>
</dbReference>
<organism evidence="8 9">
    <name type="scientific">Phasianus colchicus</name>
    <name type="common">Common pheasant</name>
    <dbReference type="NCBI Taxonomy" id="9054"/>
    <lineage>
        <taxon>Eukaryota</taxon>
        <taxon>Metazoa</taxon>
        <taxon>Chordata</taxon>
        <taxon>Craniata</taxon>
        <taxon>Vertebrata</taxon>
        <taxon>Euteleostomi</taxon>
        <taxon>Archelosauria</taxon>
        <taxon>Archosauria</taxon>
        <taxon>Dinosauria</taxon>
        <taxon>Saurischia</taxon>
        <taxon>Theropoda</taxon>
        <taxon>Coelurosauria</taxon>
        <taxon>Aves</taxon>
        <taxon>Neognathae</taxon>
        <taxon>Galloanserae</taxon>
        <taxon>Galliformes</taxon>
        <taxon>Phasianidae</taxon>
        <taxon>Phasianinae</taxon>
        <taxon>Phasianus</taxon>
    </lineage>
</organism>
<dbReference type="CTD" id="63027"/>
<feature type="transmembrane region" description="Helical" evidence="6">
    <location>
        <begin position="293"/>
        <end position="311"/>
    </location>
</feature>
<dbReference type="OrthoDB" id="6884957at2759"/>
<feature type="transmembrane region" description="Helical" evidence="6">
    <location>
        <begin position="547"/>
        <end position="567"/>
    </location>
</feature>
<dbReference type="GO" id="GO:0016020">
    <property type="term" value="C:membrane"/>
    <property type="evidence" value="ECO:0007669"/>
    <property type="project" value="UniProtKB-SubCell"/>
</dbReference>
<dbReference type="SUPFAM" id="SSF103473">
    <property type="entry name" value="MFS general substrate transporter"/>
    <property type="match status" value="1"/>
</dbReference>
<keyword evidence="3 6" id="KW-1133">Transmembrane helix</keyword>
<reference evidence="8" key="1">
    <citation type="submission" date="2025-08" db="UniProtKB">
        <authorList>
            <consortium name="Ensembl"/>
        </authorList>
    </citation>
    <scope>IDENTIFICATION</scope>
</reference>
<dbReference type="Pfam" id="PF00083">
    <property type="entry name" value="Sugar_tr"/>
    <property type="match status" value="1"/>
</dbReference>
<proteinExistence type="predicted"/>
<gene>
    <name evidence="8" type="primary">SLC22A23</name>
</gene>
<evidence type="ECO:0000259" key="7">
    <source>
        <dbReference type="PROSITE" id="PS50850"/>
    </source>
</evidence>
<feature type="region of interest" description="Disordered" evidence="5">
    <location>
        <begin position="1"/>
        <end position="41"/>
    </location>
</feature>
<dbReference type="CDD" id="cd17444">
    <property type="entry name" value="MFS_SLC22A23"/>
    <property type="match status" value="1"/>
</dbReference>